<accession>A0A843TPP0</accession>
<reference evidence="1" key="1">
    <citation type="submission" date="2017-07" db="EMBL/GenBank/DDBJ databases">
        <title>Taro Niue Genome Assembly and Annotation.</title>
        <authorList>
            <person name="Atibalentja N."/>
            <person name="Keating K."/>
            <person name="Fields C.J."/>
        </authorList>
    </citation>
    <scope>NUCLEOTIDE SEQUENCE</scope>
    <source>
        <strain evidence="1">Niue_2</strain>
        <tissue evidence="1">Leaf</tissue>
    </source>
</reference>
<proteinExistence type="predicted"/>
<evidence type="ECO:0000313" key="1">
    <source>
        <dbReference type="EMBL" id="MQL72166.1"/>
    </source>
</evidence>
<gene>
    <name evidence="1" type="ORF">Taro_004513</name>
</gene>
<evidence type="ECO:0000313" key="2">
    <source>
        <dbReference type="Proteomes" id="UP000652761"/>
    </source>
</evidence>
<sequence>IFFRFTQICHSGVDTVHLCVDTSSLSQKPVLKHQPVVSTQSTCVSTLDDCPRKQSEQLKPVVSTQSACVSTHFD</sequence>
<protein>
    <submittedName>
        <fullName evidence="1">Uncharacterized protein</fullName>
    </submittedName>
</protein>
<dbReference type="EMBL" id="NMUH01000122">
    <property type="protein sequence ID" value="MQL72166.1"/>
    <property type="molecule type" value="Genomic_DNA"/>
</dbReference>
<dbReference type="Proteomes" id="UP000652761">
    <property type="component" value="Unassembled WGS sequence"/>
</dbReference>
<comment type="caution">
    <text evidence="1">The sequence shown here is derived from an EMBL/GenBank/DDBJ whole genome shotgun (WGS) entry which is preliminary data.</text>
</comment>
<keyword evidence="2" id="KW-1185">Reference proteome</keyword>
<organism evidence="1 2">
    <name type="scientific">Colocasia esculenta</name>
    <name type="common">Wild taro</name>
    <name type="synonym">Arum esculentum</name>
    <dbReference type="NCBI Taxonomy" id="4460"/>
    <lineage>
        <taxon>Eukaryota</taxon>
        <taxon>Viridiplantae</taxon>
        <taxon>Streptophyta</taxon>
        <taxon>Embryophyta</taxon>
        <taxon>Tracheophyta</taxon>
        <taxon>Spermatophyta</taxon>
        <taxon>Magnoliopsida</taxon>
        <taxon>Liliopsida</taxon>
        <taxon>Araceae</taxon>
        <taxon>Aroideae</taxon>
        <taxon>Colocasieae</taxon>
        <taxon>Colocasia</taxon>
    </lineage>
</organism>
<name>A0A843TPP0_COLES</name>
<dbReference type="AlphaFoldDB" id="A0A843TPP0"/>
<feature type="non-terminal residue" evidence="1">
    <location>
        <position position="1"/>
    </location>
</feature>